<evidence type="ECO:0000313" key="1">
    <source>
        <dbReference type="EMBL" id="TBU06060.1"/>
    </source>
</evidence>
<dbReference type="EMBL" id="PITI01000523">
    <property type="protein sequence ID" value="TBU06060.1"/>
    <property type="molecule type" value="Genomic_DNA"/>
</dbReference>
<dbReference type="SUPFAM" id="SSF54211">
    <property type="entry name" value="Ribosomal protein S5 domain 2-like"/>
    <property type="match status" value="1"/>
</dbReference>
<accession>A0A4Q9LGJ2</accession>
<name>A0A4Q9LGJ2_9MICR</name>
<organism evidence="1 2">
    <name type="scientific">Hamiltosporidium magnivora</name>
    <dbReference type="NCBI Taxonomy" id="148818"/>
    <lineage>
        <taxon>Eukaryota</taxon>
        <taxon>Fungi</taxon>
        <taxon>Fungi incertae sedis</taxon>
        <taxon>Microsporidia</taxon>
        <taxon>Dubosqiidae</taxon>
        <taxon>Hamiltosporidium</taxon>
    </lineage>
</organism>
<dbReference type="InterPro" id="IPR027408">
    <property type="entry name" value="PNPase/RNase_PH_dom_sf"/>
</dbReference>
<protein>
    <submittedName>
        <fullName evidence="1">Uncharacterized protein</fullName>
    </submittedName>
</protein>
<comment type="caution">
    <text evidence="1">The sequence shown here is derived from an EMBL/GenBank/DDBJ whole genome shotgun (WGS) entry which is preliminary data.</text>
</comment>
<dbReference type="AlphaFoldDB" id="A0A4Q9LGJ2"/>
<proteinExistence type="predicted"/>
<dbReference type="InterPro" id="IPR020568">
    <property type="entry name" value="Ribosomal_Su5_D2-typ_SF"/>
</dbReference>
<dbReference type="GO" id="GO:0000176">
    <property type="term" value="C:nuclear exosome (RNase complex)"/>
    <property type="evidence" value="ECO:0007669"/>
    <property type="project" value="UniProtKB-ARBA"/>
</dbReference>
<dbReference type="Proteomes" id="UP000291404">
    <property type="component" value="Unassembled WGS sequence"/>
</dbReference>
<reference evidence="1 2" key="1">
    <citation type="submission" date="2017-12" db="EMBL/GenBank/DDBJ databases">
        <authorList>
            <person name="Pombert J.-F."/>
            <person name="Haag K.L."/>
            <person name="Ebert D."/>
        </authorList>
    </citation>
    <scope>NUCLEOTIDE SEQUENCE [LARGE SCALE GENOMIC DNA]</scope>
    <source>
        <strain evidence="1">BE-OM-2</strain>
    </source>
</reference>
<dbReference type="Gene3D" id="3.30.230.70">
    <property type="entry name" value="GHMP Kinase, N-terminal domain"/>
    <property type="match status" value="1"/>
</dbReference>
<keyword evidence="2" id="KW-1185">Reference proteome</keyword>
<gene>
    <name evidence="1" type="ORF">CWI36_0523p0040</name>
</gene>
<dbReference type="VEuPathDB" id="MicrosporidiaDB:CWI36_0523p0040"/>
<sequence>MEIIKLNPIPSSLSSVYLQNDDSTVICAIFISEKQPSEKSLEIIFESLNNTDDISKIIYTTIVNNLTIHIHTQIRICFYCLEIGKNLLETLINSYTISILNTGLPQKDMLVSSTIDVDDKPKDNYNTNNRITLVYSLHNNSITQIYFNHKISAAILPGKIEILIEKCQSKGEQIKEYFNKKYF</sequence>
<evidence type="ECO:0000313" key="2">
    <source>
        <dbReference type="Proteomes" id="UP000291404"/>
    </source>
</evidence>